<name>A0ABU6JE66_9BURK</name>
<gene>
    <name evidence="2" type="ORF">RY831_22475</name>
</gene>
<feature type="compositionally biased region" description="Low complexity" evidence="1">
    <location>
        <begin position="74"/>
        <end position="83"/>
    </location>
</feature>
<evidence type="ECO:0000313" key="3">
    <source>
        <dbReference type="Proteomes" id="UP001352263"/>
    </source>
</evidence>
<feature type="non-terminal residue" evidence="2">
    <location>
        <position position="137"/>
    </location>
</feature>
<comment type="caution">
    <text evidence="2">The sequence shown here is derived from an EMBL/GenBank/DDBJ whole genome shotgun (WGS) entry which is preliminary data.</text>
</comment>
<dbReference type="EMBL" id="JAWIIV010000023">
    <property type="protein sequence ID" value="MEC4721939.1"/>
    <property type="molecule type" value="Genomic_DNA"/>
</dbReference>
<feature type="region of interest" description="Disordered" evidence="1">
    <location>
        <begin position="69"/>
        <end position="137"/>
    </location>
</feature>
<evidence type="ECO:0000313" key="2">
    <source>
        <dbReference type="EMBL" id="MEC4721939.1"/>
    </source>
</evidence>
<evidence type="ECO:0000256" key="1">
    <source>
        <dbReference type="SAM" id="MobiDB-lite"/>
    </source>
</evidence>
<feature type="compositionally biased region" description="Pro residues" evidence="1">
    <location>
        <begin position="84"/>
        <end position="137"/>
    </location>
</feature>
<accession>A0ABU6JE66</accession>
<sequence>MAKVNGGNGDVFICYKDEKPTFNIVTNGDEAANGGVDDGIFEYRPLTYQDMMNGDILDQMAQKNTLSNWQRYVSTTPSNSNNTPPEPSKTPTPEPSKTPTPEPSKTPTPEPSKTPTPEPSKTPTPEPSKTPTPEPSK</sequence>
<dbReference type="RefSeq" id="WP_326508619.1">
    <property type="nucleotide sequence ID" value="NZ_JAWIIV010000023.1"/>
</dbReference>
<protein>
    <submittedName>
        <fullName evidence="2">Uncharacterized protein</fullName>
    </submittedName>
</protein>
<reference evidence="2 3" key="1">
    <citation type="submission" date="2023-10" db="EMBL/GenBank/DDBJ databases">
        <title>Noviherbaspirillum sp. CPCC 100848 genome assembly.</title>
        <authorList>
            <person name="Li X.Y."/>
            <person name="Fang X.M."/>
        </authorList>
    </citation>
    <scope>NUCLEOTIDE SEQUENCE [LARGE SCALE GENOMIC DNA]</scope>
    <source>
        <strain evidence="2 3">CPCC 100848</strain>
    </source>
</reference>
<keyword evidence="3" id="KW-1185">Reference proteome</keyword>
<organism evidence="2 3">
    <name type="scientific">Noviherbaspirillum album</name>
    <dbReference type="NCBI Taxonomy" id="3080276"/>
    <lineage>
        <taxon>Bacteria</taxon>
        <taxon>Pseudomonadati</taxon>
        <taxon>Pseudomonadota</taxon>
        <taxon>Betaproteobacteria</taxon>
        <taxon>Burkholderiales</taxon>
        <taxon>Oxalobacteraceae</taxon>
        <taxon>Noviherbaspirillum</taxon>
    </lineage>
</organism>
<dbReference type="Proteomes" id="UP001352263">
    <property type="component" value="Unassembled WGS sequence"/>
</dbReference>
<proteinExistence type="predicted"/>